<sequence length="93" mass="10994">MPFIKLSDSIENDGTYLEVKKIVEDNNSYYNVRFRTINGEDCKLNVLNRTTLCVLLEDIKQQLEMVKNNTVDEFRRLHIGNMIQVLDQYIRIP</sequence>
<dbReference type="EMBL" id="FNDE01000002">
    <property type="protein sequence ID" value="SDG73564.1"/>
    <property type="molecule type" value="Genomic_DNA"/>
</dbReference>
<name>A0A1G7WNU6_ANETH</name>
<reference evidence="1 2" key="1">
    <citation type="submission" date="2016-10" db="EMBL/GenBank/DDBJ databases">
        <authorList>
            <person name="de Groot N.N."/>
        </authorList>
    </citation>
    <scope>NUCLEOTIDE SEQUENCE [LARGE SCALE GENOMIC DNA]</scope>
    <source>
        <strain evidence="1 2">L 420-91</strain>
    </source>
</reference>
<gene>
    <name evidence="1" type="ORF">SAMN04489735_100230</name>
</gene>
<accession>A0A1G7WNU6</accession>
<organism evidence="1 2">
    <name type="scientific">Aneurinibacillus thermoaerophilus</name>
    <dbReference type="NCBI Taxonomy" id="143495"/>
    <lineage>
        <taxon>Bacteria</taxon>
        <taxon>Bacillati</taxon>
        <taxon>Bacillota</taxon>
        <taxon>Bacilli</taxon>
        <taxon>Bacillales</taxon>
        <taxon>Paenibacillaceae</taxon>
        <taxon>Aneurinibacillus group</taxon>
        <taxon>Aneurinibacillus</taxon>
    </lineage>
</organism>
<proteinExistence type="predicted"/>
<dbReference type="AlphaFoldDB" id="A0A1G7WNU6"/>
<evidence type="ECO:0000313" key="1">
    <source>
        <dbReference type="EMBL" id="SDG73564.1"/>
    </source>
</evidence>
<dbReference type="Proteomes" id="UP000198956">
    <property type="component" value="Unassembled WGS sequence"/>
</dbReference>
<dbReference type="RefSeq" id="WP_091259670.1">
    <property type="nucleotide sequence ID" value="NZ_FNDE01000002.1"/>
</dbReference>
<evidence type="ECO:0000313" key="2">
    <source>
        <dbReference type="Proteomes" id="UP000198956"/>
    </source>
</evidence>
<protein>
    <submittedName>
        <fullName evidence="1">Uncharacterized protein</fullName>
    </submittedName>
</protein>